<dbReference type="SUPFAM" id="SSF48498">
    <property type="entry name" value="Tetracyclin repressor-like, C-terminal domain"/>
    <property type="match status" value="1"/>
</dbReference>
<evidence type="ECO:0000256" key="4">
    <source>
        <dbReference type="PROSITE-ProRule" id="PRU00335"/>
    </source>
</evidence>
<dbReference type="InterPro" id="IPR036271">
    <property type="entry name" value="Tet_transcr_reg_TetR-rel_C_sf"/>
</dbReference>
<protein>
    <submittedName>
        <fullName evidence="6">SabS</fullName>
    </submittedName>
</protein>
<dbReference type="PANTHER" id="PTHR47506">
    <property type="entry name" value="TRANSCRIPTIONAL REGULATORY PROTEIN"/>
    <property type="match status" value="1"/>
</dbReference>
<gene>
    <name evidence="6" type="primary">sabS</name>
</gene>
<dbReference type="SUPFAM" id="SSF46689">
    <property type="entry name" value="Homeodomain-like"/>
    <property type="match status" value="1"/>
</dbReference>
<feature type="DNA-binding region" description="H-T-H motif" evidence="4">
    <location>
        <begin position="44"/>
        <end position="63"/>
    </location>
</feature>
<dbReference type="NCBIfam" id="NF041196">
    <property type="entry name" value="ScbR_bind_reg"/>
    <property type="match status" value="1"/>
</dbReference>
<keyword evidence="3" id="KW-0804">Transcription</keyword>
<dbReference type="PANTHER" id="PTHR47506:SF1">
    <property type="entry name" value="HTH-TYPE TRANSCRIPTIONAL REGULATOR YJDC"/>
    <property type="match status" value="1"/>
</dbReference>
<evidence type="ECO:0000259" key="5">
    <source>
        <dbReference type="PROSITE" id="PS50977"/>
    </source>
</evidence>
<dbReference type="InterPro" id="IPR047923">
    <property type="entry name" value="ArpA-like"/>
</dbReference>
<dbReference type="InterPro" id="IPR054126">
    <property type="entry name" value="CprB_TetR_C"/>
</dbReference>
<dbReference type="GO" id="GO:0003677">
    <property type="term" value="F:DNA binding"/>
    <property type="evidence" value="ECO:0007669"/>
    <property type="project" value="UniProtKB-UniRule"/>
</dbReference>
<evidence type="ECO:0000256" key="3">
    <source>
        <dbReference type="ARBA" id="ARBA00023163"/>
    </source>
</evidence>
<dbReference type="PROSITE" id="PS01081">
    <property type="entry name" value="HTH_TETR_1"/>
    <property type="match status" value="1"/>
</dbReference>
<accession>C1KEU6</accession>
<dbReference type="InterPro" id="IPR009057">
    <property type="entry name" value="Homeodomain-like_sf"/>
</dbReference>
<name>C1KEU6_9ACTN</name>
<sequence>MTRSFTGPGVSQAMARQLRAEQTRATIITAAADLFDRHGYESTSLSDIVEHAQVTKGALYFHFAAKEDLAHAIMELQSQASQRVAGEIDNRGYSSLEALMRLTFGLTRLSVEGPIARAGLRLATGGVAVRPPLRRPFSEWGELINRGLSGAVREADIHQDVDIEAVAHSLVCFFVGTRVVGRSREASGRLPRRMAEMWYVLIRGLVPVPRRPRYLSLASRLEREITAACVS</sequence>
<dbReference type="InterPro" id="IPR023772">
    <property type="entry name" value="DNA-bd_HTH_TetR-type_CS"/>
</dbReference>
<dbReference type="Pfam" id="PF00440">
    <property type="entry name" value="TetR_N"/>
    <property type="match status" value="1"/>
</dbReference>
<organism evidence="6">
    <name type="scientific">Streptomyces acidiscabies</name>
    <dbReference type="NCBI Taxonomy" id="42234"/>
    <lineage>
        <taxon>Bacteria</taxon>
        <taxon>Bacillati</taxon>
        <taxon>Actinomycetota</taxon>
        <taxon>Actinomycetes</taxon>
        <taxon>Kitasatosporales</taxon>
        <taxon>Streptomycetaceae</taxon>
        <taxon>Streptomyces</taxon>
    </lineage>
</organism>
<dbReference type="PRINTS" id="PR00455">
    <property type="entry name" value="HTHTETR"/>
</dbReference>
<evidence type="ECO:0000256" key="2">
    <source>
        <dbReference type="ARBA" id="ARBA00023125"/>
    </source>
</evidence>
<reference evidence="6" key="1">
    <citation type="journal article" date="2009" name="J. Bacteriol.">
        <title>Characterization of gamma-butyrolactone autoregulatory signaling gene homologs in the angucyclinone polyketide WS5995B producer Streptomyces acidiscabies.</title>
        <authorList>
            <person name="Healy F.G."/>
            <person name="Eaton K.P."/>
            <person name="Limsirichai P."/>
            <person name="Aldrich J.F."/>
            <person name="Plowman A.K."/>
            <person name="King R.R."/>
        </authorList>
    </citation>
    <scope>NUCLEOTIDE SEQUENCE</scope>
    <source>
        <strain evidence="6">84.104</strain>
    </source>
</reference>
<dbReference type="EMBL" id="FJ821515">
    <property type="protein sequence ID" value="ACO51013.1"/>
    <property type="molecule type" value="Genomic_DNA"/>
</dbReference>
<dbReference type="Pfam" id="PF21935">
    <property type="entry name" value="TetR_C_45"/>
    <property type="match status" value="1"/>
</dbReference>
<dbReference type="Gene3D" id="1.10.357.10">
    <property type="entry name" value="Tetracycline Repressor, domain 2"/>
    <property type="match status" value="1"/>
</dbReference>
<keyword evidence="2 4" id="KW-0238">DNA-binding</keyword>
<feature type="domain" description="HTH tetR-type" evidence="5">
    <location>
        <begin position="21"/>
        <end position="81"/>
    </location>
</feature>
<proteinExistence type="predicted"/>
<evidence type="ECO:0000313" key="6">
    <source>
        <dbReference type="EMBL" id="ACO51013.1"/>
    </source>
</evidence>
<evidence type="ECO:0000256" key="1">
    <source>
        <dbReference type="ARBA" id="ARBA00023015"/>
    </source>
</evidence>
<dbReference type="AlphaFoldDB" id="C1KEU6"/>
<keyword evidence="1" id="KW-0805">Transcription regulation</keyword>
<dbReference type="InterPro" id="IPR001647">
    <property type="entry name" value="HTH_TetR"/>
</dbReference>
<dbReference type="PROSITE" id="PS50977">
    <property type="entry name" value="HTH_TETR_2"/>
    <property type="match status" value="1"/>
</dbReference>
<dbReference type="SMR" id="C1KEU6"/>